<accession>A0ABP7THY5</accession>
<dbReference type="Proteomes" id="UP001500968">
    <property type="component" value="Unassembled WGS sequence"/>
</dbReference>
<proteinExistence type="predicted"/>
<sequence>MAINKLPFGRYHVIDSLLSKGERVKTSEIQRAILYELQIKVSSKTINNDLNDMRDSKALGYFAPIEKDLSKKAYYYSDPDYTIKAFGLKDADINALQFYANTINQYKDYEVFKDFATAIEKILAVLAGSKGAPGIQKTRSIVQTERTPLITGGHLIPKIVEAINTKYVIAFKYQKFDDEKVKEVKLQPYLLKEDRHLWYVLGKNHKGHLITYALDRIKDFTISNDKFLPDDFDFEDYFKYSFGITVTDEVPVNTVLSFTPFQGKYIKALPIHPTQKILLDNDQELRISVEVKPAYEFYEKILGYGANVRVISPPEIVSDLKERLKQALNLYK</sequence>
<evidence type="ECO:0000313" key="3">
    <source>
        <dbReference type="EMBL" id="GAA4026465.1"/>
    </source>
</evidence>
<organism evidence="3 4">
    <name type="scientific">Flavobacterium cheonhonense</name>
    <dbReference type="NCBI Taxonomy" id="706185"/>
    <lineage>
        <taxon>Bacteria</taxon>
        <taxon>Pseudomonadati</taxon>
        <taxon>Bacteroidota</taxon>
        <taxon>Flavobacteriia</taxon>
        <taxon>Flavobacteriales</taxon>
        <taxon>Flavobacteriaceae</taxon>
        <taxon>Flavobacterium</taxon>
    </lineage>
</organism>
<dbReference type="InterPro" id="IPR051534">
    <property type="entry name" value="CBASS_pafABC_assoc_protein"/>
</dbReference>
<feature type="domain" description="WYL" evidence="1">
    <location>
        <begin position="157"/>
        <end position="221"/>
    </location>
</feature>
<dbReference type="PROSITE" id="PS52050">
    <property type="entry name" value="WYL"/>
    <property type="match status" value="1"/>
</dbReference>
<keyword evidence="4" id="KW-1185">Reference proteome</keyword>
<dbReference type="EMBL" id="BAABCR010000008">
    <property type="protein sequence ID" value="GAA4026465.1"/>
    <property type="molecule type" value="Genomic_DNA"/>
</dbReference>
<reference evidence="4" key="1">
    <citation type="journal article" date="2019" name="Int. J. Syst. Evol. Microbiol.">
        <title>The Global Catalogue of Microorganisms (GCM) 10K type strain sequencing project: providing services to taxonomists for standard genome sequencing and annotation.</title>
        <authorList>
            <consortium name="The Broad Institute Genomics Platform"/>
            <consortium name="The Broad Institute Genome Sequencing Center for Infectious Disease"/>
            <person name="Wu L."/>
            <person name="Ma J."/>
        </authorList>
    </citation>
    <scope>NUCLEOTIDE SEQUENCE [LARGE SCALE GENOMIC DNA]</scope>
    <source>
        <strain evidence="4">JCM 17064</strain>
    </source>
</reference>
<comment type="caution">
    <text evidence="3">The sequence shown here is derived from an EMBL/GenBank/DDBJ whole genome shotgun (WGS) entry which is preliminary data.</text>
</comment>
<dbReference type="Pfam" id="PF25583">
    <property type="entry name" value="WCX"/>
    <property type="match status" value="1"/>
</dbReference>
<gene>
    <name evidence="3" type="ORF">GCM10022386_07360</name>
</gene>
<dbReference type="Pfam" id="PF13280">
    <property type="entry name" value="WYL"/>
    <property type="match status" value="1"/>
</dbReference>
<dbReference type="InterPro" id="IPR026881">
    <property type="entry name" value="WYL_dom"/>
</dbReference>
<dbReference type="PANTHER" id="PTHR34580:SF9">
    <property type="entry name" value="SLL5097 PROTEIN"/>
    <property type="match status" value="1"/>
</dbReference>
<evidence type="ECO:0000259" key="2">
    <source>
        <dbReference type="Pfam" id="PF25583"/>
    </source>
</evidence>
<evidence type="ECO:0000259" key="1">
    <source>
        <dbReference type="Pfam" id="PF13280"/>
    </source>
</evidence>
<protein>
    <submittedName>
        <fullName evidence="3">WYL domain-containing protein</fullName>
    </submittedName>
</protein>
<dbReference type="PANTHER" id="PTHR34580">
    <property type="match status" value="1"/>
</dbReference>
<feature type="domain" description="WCX" evidence="2">
    <location>
        <begin position="252"/>
        <end position="328"/>
    </location>
</feature>
<evidence type="ECO:0000313" key="4">
    <source>
        <dbReference type="Proteomes" id="UP001500968"/>
    </source>
</evidence>
<dbReference type="RefSeq" id="WP_324691836.1">
    <property type="nucleotide sequence ID" value="NZ_BAABCR010000008.1"/>
</dbReference>
<dbReference type="InterPro" id="IPR057727">
    <property type="entry name" value="WCX_dom"/>
</dbReference>
<name>A0ABP7THY5_9FLAO</name>